<dbReference type="Gene3D" id="1.20.1280.50">
    <property type="match status" value="1"/>
</dbReference>
<dbReference type="InterPro" id="IPR001810">
    <property type="entry name" value="F-box_dom"/>
</dbReference>
<evidence type="ECO:0000256" key="1">
    <source>
        <dbReference type="ARBA" id="ARBA00022574"/>
    </source>
</evidence>
<feature type="compositionally biased region" description="Polar residues" evidence="4">
    <location>
        <begin position="57"/>
        <end position="79"/>
    </location>
</feature>
<keyword evidence="1 3" id="KW-0853">WD repeat</keyword>
<dbReference type="InterPro" id="IPR001680">
    <property type="entry name" value="WD40_rpt"/>
</dbReference>
<proteinExistence type="predicted"/>
<protein>
    <recommendedName>
        <fullName evidence="5">F-box domain-containing protein</fullName>
    </recommendedName>
</protein>
<feature type="repeat" description="WD" evidence="3">
    <location>
        <begin position="412"/>
        <end position="451"/>
    </location>
</feature>
<dbReference type="PANTHER" id="PTHR47438">
    <property type="entry name" value="PHOSPHATE METABOLISM PROTEIN 8-RELATED"/>
    <property type="match status" value="1"/>
</dbReference>
<dbReference type="SUPFAM" id="SSF50978">
    <property type="entry name" value="WD40 repeat-like"/>
    <property type="match status" value="1"/>
</dbReference>
<dbReference type="PROSITE" id="PS50181">
    <property type="entry name" value="FBOX"/>
    <property type="match status" value="1"/>
</dbReference>
<feature type="compositionally biased region" description="Polar residues" evidence="4">
    <location>
        <begin position="654"/>
        <end position="683"/>
    </location>
</feature>
<feature type="compositionally biased region" description="Basic and acidic residues" evidence="4">
    <location>
        <begin position="42"/>
        <end position="56"/>
    </location>
</feature>
<dbReference type="InterPro" id="IPR036322">
    <property type="entry name" value="WD40_repeat_dom_sf"/>
</dbReference>
<dbReference type="InterPro" id="IPR036047">
    <property type="entry name" value="F-box-like_dom_sf"/>
</dbReference>
<evidence type="ECO:0000256" key="3">
    <source>
        <dbReference type="PROSITE-ProRule" id="PRU00221"/>
    </source>
</evidence>
<dbReference type="InterPro" id="IPR052791">
    <property type="entry name" value="SSM1_domain"/>
</dbReference>
<dbReference type="Gene3D" id="2.130.10.10">
    <property type="entry name" value="YVTN repeat-like/Quinoprotein amine dehydrogenase"/>
    <property type="match status" value="1"/>
</dbReference>
<sequence>MDSNRIQVRPSVQNVSLRNRTVSANSPGDKPFNPARRAFRPRRSEPLRSSRDKENTPTKQANTPTKQAYTPTKQATTPNKPIRQLPVTPTPVAASTVPPSAPSQTPHQTPTQTPKKTTDDSSTTPVYSPVAASERTTRSPVQQSPSHQPSHQPSSQDELMTEHTLAPFSVADSGWELETASNDCNALDEDFQNTVNLLSTQHSSTILSYKRLLESCQNSSAAQLYALQAEVNELHKTTHALRVENRNMKLDRDNIPQSTPPTHLSTLLYPHFDEIAVQKALRQLNQGERLRLMRVILENTLPHDITTTIAMLEKYAASAFDLLATLPTGISVRILSHLSVSEALGCRLVSKRWSDMVSKPALWRAFSLRLTASDPDPLSPPDREDDWQPLYRALHFREQNWRRGAAQSIKLLRGHTGYVTSMQLKQGVLVTGSYDQTLRIWDVGSGECRTVLQAKAISCLDYLPKHKVLAAGYFDVGRVVVYSTLTNQQLQMLQGHNKGIRAVACNDEYLVSAGQDKALVVWNWRTGQRIARFGQQTNVSIGVQLIDSDKFIAVTVDSIVRCFSITKREMTSQYRLSSLLPELSSIGNSDTSLTWFGADGLSMTCATKNHLIHLEWEEGEEEVILGEPIQTQVQHVQQTQAQTQIQTQSQQSQLAPHTHTSGTLKPRSSTVSIGASNTPNATNGRGPRRSLGIGGAHAQSPLLPRKNSADESISDANSVPSNPSHPSLGSTAAKSYSYSNFPSHSSPTSPTPQIRRRKAPILTNPPRVVQITHTQNMAPVGATDVSKHRVVTSTRFSSRSGADRRLFCSTLGDTVPIEGVWKDLSPRCEDVGVEMAKDSLANSNRGPLSICIDHQQAVFGCADGTVYSLSFVGENYTSHTSSPPS</sequence>
<dbReference type="PROSITE" id="PS50294">
    <property type="entry name" value="WD_REPEATS_REGION"/>
    <property type="match status" value="2"/>
</dbReference>
<reference evidence="6 7" key="1">
    <citation type="submission" date="2019-03" db="EMBL/GenBank/DDBJ databases">
        <title>Sequencing 23 genomes of Wallemia ichthyophaga.</title>
        <authorList>
            <person name="Gostincar C."/>
        </authorList>
    </citation>
    <scope>NUCLEOTIDE SEQUENCE [LARGE SCALE GENOMIC DNA]</scope>
    <source>
        <strain evidence="6 7">EXF-8621</strain>
    </source>
</reference>
<dbReference type="PANTHER" id="PTHR47438:SF1">
    <property type="entry name" value="PHOSPHATE METABOLISM PROTEIN 8-RELATED"/>
    <property type="match status" value="1"/>
</dbReference>
<dbReference type="SMART" id="SM00320">
    <property type="entry name" value="WD40"/>
    <property type="match status" value="3"/>
</dbReference>
<feature type="repeat" description="WD" evidence="3">
    <location>
        <begin position="493"/>
        <end position="532"/>
    </location>
</feature>
<name>A0A4T0HZ40_WALIC</name>
<feature type="compositionally biased region" description="Polar residues" evidence="4">
    <location>
        <begin position="710"/>
        <end position="734"/>
    </location>
</feature>
<feature type="region of interest" description="Disordered" evidence="4">
    <location>
        <begin position="1"/>
        <end position="159"/>
    </location>
</feature>
<dbReference type="GO" id="GO:0009166">
    <property type="term" value="P:nucleotide catabolic process"/>
    <property type="evidence" value="ECO:0007669"/>
    <property type="project" value="TreeGrafter"/>
</dbReference>
<dbReference type="AlphaFoldDB" id="A0A4T0HZ40"/>
<dbReference type="SMART" id="SM00256">
    <property type="entry name" value="FBOX"/>
    <property type="match status" value="1"/>
</dbReference>
<dbReference type="InterPro" id="IPR015943">
    <property type="entry name" value="WD40/YVTN_repeat-like_dom_sf"/>
</dbReference>
<keyword evidence="2" id="KW-0677">Repeat</keyword>
<comment type="caution">
    <text evidence="6">The sequence shown here is derived from an EMBL/GenBank/DDBJ whole genome shotgun (WGS) entry which is preliminary data.</text>
</comment>
<organism evidence="6 7">
    <name type="scientific">Wallemia ichthyophaga</name>
    <dbReference type="NCBI Taxonomy" id="245174"/>
    <lineage>
        <taxon>Eukaryota</taxon>
        <taxon>Fungi</taxon>
        <taxon>Dikarya</taxon>
        <taxon>Basidiomycota</taxon>
        <taxon>Wallemiomycotina</taxon>
        <taxon>Wallemiomycetes</taxon>
        <taxon>Wallemiales</taxon>
        <taxon>Wallemiaceae</taxon>
        <taxon>Wallemia</taxon>
    </lineage>
</organism>
<dbReference type="SUPFAM" id="SSF81383">
    <property type="entry name" value="F-box domain"/>
    <property type="match status" value="1"/>
</dbReference>
<evidence type="ECO:0000313" key="7">
    <source>
        <dbReference type="Proteomes" id="UP000306954"/>
    </source>
</evidence>
<dbReference type="EMBL" id="SPOF01000041">
    <property type="protein sequence ID" value="TIB09495.1"/>
    <property type="molecule type" value="Genomic_DNA"/>
</dbReference>
<dbReference type="GO" id="GO:0006206">
    <property type="term" value="P:pyrimidine nucleobase metabolic process"/>
    <property type="evidence" value="ECO:0007669"/>
    <property type="project" value="TreeGrafter"/>
</dbReference>
<dbReference type="GO" id="GO:0008252">
    <property type="term" value="F:nucleotidase activity"/>
    <property type="evidence" value="ECO:0007669"/>
    <property type="project" value="TreeGrafter"/>
</dbReference>
<evidence type="ECO:0000256" key="2">
    <source>
        <dbReference type="ARBA" id="ARBA00022737"/>
    </source>
</evidence>
<evidence type="ECO:0000313" key="6">
    <source>
        <dbReference type="EMBL" id="TIB09495.1"/>
    </source>
</evidence>
<dbReference type="Proteomes" id="UP000306954">
    <property type="component" value="Unassembled WGS sequence"/>
</dbReference>
<dbReference type="Pfam" id="PF00400">
    <property type="entry name" value="WD40"/>
    <property type="match status" value="2"/>
</dbReference>
<dbReference type="PROSITE" id="PS50082">
    <property type="entry name" value="WD_REPEATS_2"/>
    <property type="match status" value="2"/>
</dbReference>
<dbReference type="PROSITE" id="PS00678">
    <property type="entry name" value="WD_REPEATS_1"/>
    <property type="match status" value="1"/>
</dbReference>
<feature type="compositionally biased region" description="Low complexity" evidence="4">
    <location>
        <begin position="86"/>
        <end position="125"/>
    </location>
</feature>
<evidence type="ECO:0000259" key="5">
    <source>
        <dbReference type="PROSITE" id="PS50181"/>
    </source>
</evidence>
<feature type="compositionally biased region" description="Low complexity" evidence="4">
    <location>
        <begin position="735"/>
        <end position="752"/>
    </location>
</feature>
<feature type="domain" description="F-box" evidence="5">
    <location>
        <begin position="320"/>
        <end position="366"/>
    </location>
</feature>
<feature type="compositionally biased region" description="Low complexity" evidence="4">
    <location>
        <begin position="644"/>
        <end position="653"/>
    </location>
</feature>
<feature type="compositionally biased region" description="Low complexity" evidence="4">
    <location>
        <begin position="139"/>
        <end position="156"/>
    </location>
</feature>
<evidence type="ECO:0000256" key="4">
    <source>
        <dbReference type="SAM" id="MobiDB-lite"/>
    </source>
</evidence>
<dbReference type="InterPro" id="IPR019775">
    <property type="entry name" value="WD40_repeat_CS"/>
</dbReference>
<feature type="region of interest" description="Disordered" evidence="4">
    <location>
        <begin position="644"/>
        <end position="756"/>
    </location>
</feature>
<accession>A0A4T0HZ40</accession>
<gene>
    <name evidence="6" type="ORF">E3P90_03258</name>
</gene>
<dbReference type="Pfam" id="PF12937">
    <property type="entry name" value="F-box-like"/>
    <property type="match status" value="1"/>
</dbReference>
<feature type="compositionally biased region" description="Polar residues" evidence="4">
    <location>
        <begin position="1"/>
        <end position="26"/>
    </location>
</feature>